<reference evidence="8 9" key="1">
    <citation type="submission" date="2019-02" db="EMBL/GenBank/DDBJ databases">
        <title>Genomic Encyclopedia of Type Strains, Phase IV (KMG-IV): sequencing the most valuable type-strain genomes for metagenomic binning, comparative biology and taxonomic classification.</title>
        <authorList>
            <person name="Goeker M."/>
        </authorList>
    </citation>
    <scope>NUCLEOTIDE SEQUENCE [LARGE SCALE GENOMIC DNA]</scope>
    <source>
        <strain evidence="8 9">DSM 19570</strain>
    </source>
</reference>
<evidence type="ECO:0000259" key="7">
    <source>
        <dbReference type="SMART" id="SM01340"/>
    </source>
</evidence>
<sequence>MNARLEPLLPQAAGGRRPIRELPDELVSQIAAGEVVERPASVVRELVDNALDAGARQVTVKLEAGGVRRIVVEDDGAGIPAADLPLALKRHATSKIGNLSELENVATMGFRGEALAAIASVSELSIASRTDSDAHATRLEGRSGELNPSARAVGTTVEVRELFFATPARRKFLKTDATELAHCIEAVRRHALARPQVGFAVWHEGRLVEQWRATASIEQRARDVLGADFVDASRALTLQAGPLSISGRAGSPDSARARSDHQYVYVNGRFVRDKLIAHAARSAYEDVLHGGRQPAYLLHIEIAPERVDVNVHPTKIEVRFRDGREVHQAVRRAIETALAPGRAEGAALLPAAAPTPLPTQQAIAPPLSTQAGLAWEETAPAAFVLDAREPAPRWPPASTIAAPAAAVAEAEAHDWPLGKALAQLGGVWVLAENRHGLVIVDMHAAHERVVYERLKKSLGAAAIESQPLLIPATFAATPTEIATAEAHQGPSLARLGLDIAPLSPGVLAVRARPAALAGGDVVELARAVLAELGGFEASQAIERAQHEILSTMACHGAVRANRQLTLAEMNALLRDMEATERADQCNHGRPTWRQVTLKELDALFMRGR</sequence>
<dbReference type="SUPFAM" id="SSF55874">
    <property type="entry name" value="ATPase domain of HSP90 chaperone/DNA topoisomerase II/histidine kinase"/>
    <property type="match status" value="1"/>
</dbReference>
<dbReference type="InterPro" id="IPR002099">
    <property type="entry name" value="MutL/Mlh/PMS"/>
</dbReference>
<dbReference type="NCBIfam" id="TIGR00585">
    <property type="entry name" value="mutl"/>
    <property type="match status" value="1"/>
</dbReference>
<dbReference type="FunFam" id="3.30.565.10:FF:000003">
    <property type="entry name" value="DNA mismatch repair endonuclease MutL"/>
    <property type="match status" value="1"/>
</dbReference>
<dbReference type="GO" id="GO:0140664">
    <property type="term" value="F:ATP-dependent DNA damage sensor activity"/>
    <property type="evidence" value="ECO:0007669"/>
    <property type="project" value="InterPro"/>
</dbReference>
<evidence type="ECO:0000313" key="8">
    <source>
        <dbReference type="EMBL" id="RZU03158.1"/>
    </source>
</evidence>
<dbReference type="CDD" id="cd16926">
    <property type="entry name" value="HATPase_MutL-MLH-PMS-like"/>
    <property type="match status" value="1"/>
</dbReference>
<dbReference type="GO" id="GO:0005524">
    <property type="term" value="F:ATP binding"/>
    <property type="evidence" value="ECO:0007669"/>
    <property type="project" value="InterPro"/>
</dbReference>
<dbReference type="SMART" id="SM01340">
    <property type="entry name" value="DNA_mis_repair"/>
    <property type="match status" value="1"/>
</dbReference>
<dbReference type="Pfam" id="PF01119">
    <property type="entry name" value="DNA_mis_repair"/>
    <property type="match status" value="1"/>
</dbReference>
<dbReference type="Gene3D" id="3.30.230.10">
    <property type="match status" value="1"/>
</dbReference>
<dbReference type="Pfam" id="PF08676">
    <property type="entry name" value="MutL_C"/>
    <property type="match status" value="1"/>
</dbReference>
<evidence type="ECO:0000313" key="9">
    <source>
        <dbReference type="Proteomes" id="UP000293671"/>
    </source>
</evidence>
<accession>A0A4Q7W2A4</accession>
<dbReference type="SUPFAM" id="SSF54211">
    <property type="entry name" value="Ribosomal protein S5 domain 2-like"/>
    <property type="match status" value="1"/>
</dbReference>
<evidence type="ECO:0000256" key="5">
    <source>
        <dbReference type="HAMAP-Rule" id="MF_00149"/>
    </source>
</evidence>
<feature type="domain" description="MutL C-terminal dimerisation" evidence="6">
    <location>
        <begin position="420"/>
        <end position="564"/>
    </location>
</feature>
<dbReference type="PROSITE" id="PS00058">
    <property type="entry name" value="DNA_MISMATCH_REPAIR_1"/>
    <property type="match status" value="1"/>
</dbReference>
<gene>
    <name evidence="5" type="primary">mutL</name>
    <name evidence="8" type="ORF">EV670_1191</name>
</gene>
<evidence type="ECO:0000256" key="2">
    <source>
        <dbReference type="ARBA" id="ARBA00021975"/>
    </source>
</evidence>
<dbReference type="InterPro" id="IPR020568">
    <property type="entry name" value="Ribosomal_Su5_D2-typ_SF"/>
</dbReference>
<dbReference type="PANTHER" id="PTHR10073">
    <property type="entry name" value="DNA MISMATCH REPAIR PROTEIN MLH, PMS, MUTL"/>
    <property type="match status" value="1"/>
</dbReference>
<dbReference type="GO" id="GO:0030983">
    <property type="term" value="F:mismatched DNA binding"/>
    <property type="evidence" value="ECO:0007669"/>
    <property type="project" value="InterPro"/>
</dbReference>
<feature type="domain" description="DNA mismatch repair protein S5" evidence="7">
    <location>
        <begin position="221"/>
        <end position="339"/>
    </location>
</feature>
<dbReference type="SMART" id="SM00853">
    <property type="entry name" value="MutL_C"/>
    <property type="match status" value="1"/>
</dbReference>
<dbReference type="GO" id="GO:0016887">
    <property type="term" value="F:ATP hydrolysis activity"/>
    <property type="evidence" value="ECO:0007669"/>
    <property type="project" value="InterPro"/>
</dbReference>
<dbReference type="Gene3D" id="3.30.1540.20">
    <property type="entry name" value="MutL, C-terminal domain, dimerisation subdomain"/>
    <property type="match status" value="1"/>
</dbReference>
<dbReference type="Proteomes" id="UP000293671">
    <property type="component" value="Unassembled WGS sequence"/>
</dbReference>
<dbReference type="Gene3D" id="3.30.1370.100">
    <property type="entry name" value="MutL, C-terminal domain, regulatory subdomain"/>
    <property type="match status" value="1"/>
</dbReference>
<comment type="similarity">
    <text evidence="1 5">Belongs to the DNA mismatch repair MutL/HexB family.</text>
</comment>
<protein>
    <recommendedName>
        <fullName evidence="2 5">DNA mismatch repair protein MutL</fullName>
    </recommendedName>
</protein>
<dbReference type="HAMAP" id="MF_00149">
    <property type="entry name" value="DNA_mis_repair"/>
    <property type="match status" value="1"/>
</dbReference>
<dbReference type="SUPFAM" id="SSF118116">
    <property type="entry name" value="DNA mismatch repair protein MutL"/>
    <property type="match status" value="1"/>
</dbReference>
<evidence type="ECO:0000256" key="4">
    <source>
        <dbReference type="ARBA" id="ARBA00023204"/>
    </source>
</evidence>
<comment type="caution">
    <text evidence="8">The sequence shown here is derived from an EMBL/GenBank/DDBJ whole genome shotgun (WGS) entry which is preliminary data.</text>
</comment>
<dbReference type="InterPro" id="IPR042120">
    <property type="entry name" value="MutL_C_dimsub"/>
</dbReference>
<dbReference type="InterPro" id="IPR038973">
    <property type="entry name" value="MutL/Mlh/Pms-like"/>
</dbReference>
<dbReference type="GO" id="GO:0006298">
    <property type="term" value="P:mismatch repair"/>
    <property type="evidence" value="ECO:0007669"/>
    <property type="project" value="UniProtKB-UniRule"/>
</dbReference>
<comment type="function">
    <text evidence="5">This protein is involved in the repair of mismatches in DNA. It is required for dam-dependent methyl-directed DNA mismatch repair. May act as a 'molecular matchmaker', a protein that promotes the formation of a stable complex between two or more DNA-binding proteins in an ATP-dependent manner without itself being part of a final effector complex.</text>
</comment>
<name>A0A4Q7W2A4_9BURK</name>
<dbReference type="CDD" id="cd03482">
    <property type="entry name" value="MutL_Trans_MutL"/>
    <property type="match status" value="1"/>
</dbReference>
<dbReference type="PANTHER" id="PTHR10073:SF12">
    <property type="entry name" value="DNA MISMATCH REPAIR PROTEIN MLH1"/>
    <property type="match status" value="1"/>
</dbReference>
<keyword evidence="3 5" id="KW-0227">DNA damage</keyword>
<dbReference type="Pfam" id="PF13589">
    <property type="entry name" value="HATPase_c_3"/>
    <property type="match status" value="1"/>
</dbReference>
<dbReference type="InterPro" id="IPR042121">
    <property type="entry name" value="MutL_C_regsub"/>
</dbReference>
<dbReference type="RefSeq" id="WP_130430856.1">
    <property type="nucleotide sequence ID" value="NZ_SHKP01000004.1"/>
</dbReference>
<proteinExistence type="inferred from homology"/>
<dbReference type="InterPro" id="IPR020667">
    <property type="entry name" value="DNA_mismatch_repair_MutL"/>
</dbReference>
<dbReference type="InterPro" id="IPR014790">
    <property type="entry name" value="MutL_C"/>
</dbReference>
<evidence type="ECO:0000256" key="3">
    <source>
        <dbReference type="ARBA" id="ARBA00022763"/>
    </source>
</evidence>
<dbReference type="OrthoDB" id="9763467at2"/>
<dbReference type="GO" id="GO:0032300">
    <property type="term" value="C:mismatch repair complex"/>
    <property type="evidence" value="ECO:0007669"/>
    <property type="project" value="InterPro"/>
</dbReference>
<dbReference type="AlphaFoldDB" id="A0A4Q7W2A4"/>
<dbReference type="Gene3D" id="3.30.565.10">
    <property type="entry name" value="Histidine kinase-like ATPase, C-terminal domain"/>
    <property type="match status" value="1"/>
</dbReference>
<keyword evidence="4 5" id="KW-0234">DNA repair</keyword>
<dbReference type="InterPro" id="IPR036890">
    <property type="entry name" value="HATPase_C_sf"/>
</dbReference>
<dbReference type="InterPro" id="IPR013507">
    <property type="entry name" value="DNA_mismatch_S5_2-like"/>
</dbReference>
<organism evidence="8 9">
    <name type="scientific">Rivibacter subsaxonicus</name>
    <dbReference type="NCBI Taxonomy" id="457575"/>
    <lineage>
        <taxon>Bacteria</taxon>
        <taxon>Pseudomonadati</taxon>
        <taxon>Pseudomonadota</taxon>
        <taxon>Betaproteobacteria</taxon>
        <taxon>Burkholderiales</taxon>
        <taxon>Rivibacter</taxon>
    </lineage>
</organism>
<dbReference type="InterPro" id="IPR037198">
    <property type="entry name" value="MutL_C_sf"/>
</dbReference>
<dbReference type="EMBL" id="SHKP01000004">
    <property type="protein sequence ID" value="RZU03158.1"/>
    <property type="molecule type" value="Genomic_DNA"/>
</dbReference>
<dbReference type="InterPro" id="IPR014721">
    <property type="entry name" value="Ribsml_uS5_D2-typ_fold_subgr"/>
</dbReference>
<dbReference type="InterPro" id="IPR014762">
    <property type="entry name" value="DNA_mismatch_repair_CS"/>
</dbReference>
<evidence type="ECO:0000256" key="1">
    <source>
        <dbReference type="ARBA" id="ARBA00006082"/>
    </source>
</evidence>
<evidence type="ECO:0000259" key="6">
    <source>
        <dbReference type="SMART" id="SM00853"/>
    </source>
</evidence>
<keyword evidence="9" id="KW-1185">Reference proteome</keyword>